<protein>
    <submittedName>
        <fullName evidence="1">Uncharacterized protein</fullName>
    </submittedName>
</protein>
<dbReference type="Proteomes" id="UP001497535">
    <property type="component" value="Unassembled WGS sequence"/>
</dbReference>
<sequence length="104" mass="11913">MIIFGWICTSISRQLVPIFFPSPYPLGFIIMDCLDLVLIFVGCANTFVLYTCRLEKMKVGDIFSVCIYVTTPLTKRKLTERLSHKESTKQMKVVVGRTKTQTEN</sequence>
<gene>
    <name evidence="1" type="ORF">MENTE1834_LOCUS3897</name>
</gene>
<keyword evidence="2" id="KW-1185">Reference proteome</keyword>
<proteinExistence type="predicted"/>
<organism evidence="1 2">
    <name type="scientific">Meloidogyne enterolobii</name>
    <name type="common">Root-knot nematode worm</name>
    <name type="synonym">Meloidogyne mayaguensis</name>
    <dbReference type="NCBI Taxonomy" id="390850"/>
    <lineage>
        <taxon>Eukaryota</taxon>
        <taxon>Metazoa</taxon>
        <taxon>Ecdysozoa</taxon>
        <taxon>Nematoda</taxon>
        <taxon>Chromadorea</taxon>
        <taxon>Rhabditida</taxon>
        <taxon>Tylenchina</taxon>
        <taxon>Tylenchomorpha</taxon>
        <taxon>Tylenchoidea</taxon>
        <taxon>Meloidogynidae</taxon>
        <taxon>Meloidogyninae</taxon>
        <taxon>Meloidogyne</taxon>
    </lineage>
</organism>
<comment type="caution">
    <text evidence="1">The sequence shown here is derived from an EMBL/GenBank/DDBJ whole genome shotgun (WGS) entry which is preliminary data.</text>
</comment>
<name>A0ACB0XUW7_MELEN</name>
<reference evidence="1" key="1">
    <citation type="submission" date="2023-11" db="EMBL/GenBank/DDBJ databases">
        <authorList>
            <person name="Poullet M."/>
        </authorList>
    </citation>
    <scope>NUCLEOTIDE SEQUENCE</scope>
    <source>
        <strain evidence="1">E1834</strain>
    </source>
</reference>
<dbReference type="EMBL" id="CAVMJV010000003">
    <property type="protein sequence ID" value="CAK5018651.1"/>
    <property type="molecule type" value="Genomic_DNA"/>
</dbReference>
<evidence type="ECO:0000313" key="2">
    <source>
        <dbReference type="Proteomes" id="UP001497535"/>
    </source>
</evidence>
<accession>A0ACB0XUW7</accession>
<evidence type="ECO:0000313" key="1">
    <source>
        <dbReference type="EMBL" id="CAK5018651.1"/>
    </source>
</evidence>